<comment type="caution">
    <text evidence="1">The sequence shown here is derived from an EMBL/GenBank/DDBJ whole genome shotgun (WGS) entry which is preliminary data.</text>
</comment>
<name>A0A8S1TLJ2_PAROT</name>
<evidence type="ECO:0000313" key="1">
    <source>
        <dbReference type="EMBL" id="CAD8152654.1"/>
    </source>
</evidence>
<proteinExistence type="predicted"/>
<dbReference type="EMBL" id="CAJJDP010000026">
    <property type="protein sequence ID" value="CAD8152654.1"/>
    <property type="molecule type" value="Genomic_DNA"/>
</dbReference>
<protein>
    <submittedName>
        <fullName evidence="1">Uncharacterized protein</fullName>
    </submittedName>
</protein>
<dbReference type="AlphaFoldDB" id="A0A8S1TLJ2"/>
<reference evidence="1" key="1">
    <citation type="submission" date="2021-01" db="EMBL/GenBank/DDBJ databases">
        <authorList>
            <consortium name="Genoscope - CEA"/>
            <person name="William W."/>
        </authorList>
    </citation>
    <scope>NUCLEOTIDE SEQUENCE</scope>
</reference>
<keyword evidence="2" id="KW-1185">Reference proteome</keyword>
<gene>
    <name evidence="1" type="ORF">POCTA_138.1.T0260375</name>
</gene>
<evidence type="ECO:0000313" key="2">
    <source>
        <dbReference type="Proteomes" id="UP000683925"/>
    </source>
</evidence>
<organism evidence="1 2">
    <name type="scientific">Paramecium octaurelia</name>
    <dbReference type="NCBI Taxonomy" id="43137"/>
    <lineage>
        <taxon>Eukaryota</taxon>
        <taxon>Sar</taxon>
        <taxon>Alveolata</taxon>
        <taxon>Ciliophora</taxon>
        <taxon>Intramacronucleata</taxon>
        <taxon>Oligohymenophorea</taxon>
        <taxon>Peniculida</taxon>
        <taxon>Parameciidae</taxon>
        <taxon>Paramecium</taxon>
    </lineage>
</organism>
<dbReference type="Proteomes" id="UP000683925">
    <property type="component" value="Unassembled WGS sequence"/>
</dbReference>
<sequence length="137" mass="16350">MIALKRQQFRAKQRQIVLNKLFQQNRMSSLLVFKLDKLEQILTQQHYDSLEYQESIQQIIMMSHNVNLSQLYHLLIQNFIDTIQYQMDVGYYVLSVQVYFMCYFDFNSFNSLDGNGLTAYAGAISQRDRYTIIFSFQ</sequence>
<accession>A0A8S1TLJ2</accession>